<dbReference type="Gene3D" id="2.60.40.10">
    <property type="entry name" value="Immunoglobulins"/>
    <property type="match status" value="1"/>
</dbReference>
<dbReference type="GO" id="GO:0003993">
    <property type="term" value="F:acid phosphatase activity"/>
    <property type="evidence" value="ECO:0007669"/>
    <property type="project" value="InterPro"/>
</dbReference>
<name>Q2YZW5_9BACT</name>
<dbReference type="CDD" id="cd00063">
    <property type="entry name" value="FN3"/>
    <property type="match status" value="1"/>
</dbReference>
<dbReference type="InterPro" id="IPR013783">
    <property type="entry name" value="Ig-like_fold"/>
</dbReference>
<dbReference type="InterPro" id="IPR011990">
    <property type="entry name" value="TPR-like_helical_dom_sf"/>
</dbReference>
<dbReference type="AlphaFoldDB" id="Q2YZW5"/>
<reference evidence="1" key="1">
    <citation type="journal article" date="2005" name="Environ. Microbiol.">
        <title>Lateral gene transfer and phylogenetic assignment of environmental fosmid clones.</title>
        <authorList>
            <person name="Nesbo C.L."/>
            <person name="Boucher Y."/>
            <person name="Dlutek M."/>
            <person name="Doolittle F.W."/>
        </authorList>
    </citation>
    <scope>NUCLEOTIDE SEQUENCE</scope>
</reference>
<protein>
    <submittedName>
        <fullName evidence="1">Uncharacterized protein</fullName>
    </submittedName>
</protein>
<evidence type="ECO:0000313" key="1">
    <source>
        <dbReference type="EMBL" id="CAI78807.1"/>
    </source>
</evidence>
<dbReference type="SUPFAM" id="SSF49363">
    <property type="entry name" value="Purple acid phosphatase, N-terminal domain"/>
    <property type="match status" value="1"/>
</dbReference>
<dbReference type="GO" id="GO:0046872">
    <property type="term" value="F:metal ion binding"/>
    <property type="evidence" value="ECO:0007669"/>
    <property type="project" value="InterPro"/>
</dbReference>
<dbReference type="InterPro" id="IPR003961">
    <property type="entry name" value="FN3_dom"/>
</dbReference>
<accession>Q2YZW5</accession>
<dbReference type="Gene3D" id="1.25.40.10">
    <property type="entry name" value="Tetratricopeptide repeat domain"/>
    <property type="match status" value="1"/>
</dbReference>
<dbReference type="Pfam" id="PF13432">
    <property type="entry name" value="TPR_16"/>
    <property type="match status" value="1"/>
</dbReference>
<sequence length="304" mass="32098">MPVPIDGRNAMYRRNAYAGIGLTLCLLCLGCGGGGSDGPTTPATLEITSGPTATSIAENSATITWTTSIAAESQVDYGPTVSYGSTATSKAMVTSHSLDITGLSADRTYHYKVTSTDGTNEVYSVDHLLTTLKDYTILLSEGWAEFEDADYAAAETKFSEALDKNPSGAQAELGLGWALALGDDLTAAAEHFSVSITLGITTADPLAGLAAAYRDIPDLDLAIQYALEALGLDSDYQFAHNSSFDYHDLHLLLAQCYYAQSEYASAQAQVDVLSPLNTLDPASPTYVGNLLLEIESLGNTYGGW</sequence>
<dbReference type="SUPFAM" id="SSF48452">
    <property type="entry name" value="TPR-like"/>
    <property type="match status" value="1"/>
</dbReference>
<dbReference type="EMBL" id="AJ937766">
    <property type="protein sequence ID" value="CAI78807.1"/>
    <property type="molecule type" value="Genomic_DNA"/>
</dbReference>
<dbReference type="InterPro" id="IPR008963">
    <property type="entry name" value="Purple_acid_Pase-like_N"/>
</dbReference>
<proteinExistence type="predicted"/>
<organism evidence="1">
    <name type="scientific">uncultured Latescibacterota bacterium</name>
    <dbReference type="NCBI Taxonomy" id="199737"/>
    <lineage>
        <taxon>Bacteria</taxon>
        <taxon>Pseudomonadati</taxon>
        <taxon>Candidatus Latescibacterota</taxon>
        <taxon>environmental samples</taxon>
    </lineage>
</organism>